<organism evidence="2 3">
    <name type="scientific">Porites lobata</name>
    <dbReference type="NCBI Taxonomy" id="104759"/>
    <lineage>
        <taxon>Eukaryota</taxon>
        <taxon>Metazoa</taxon>
        <taxon>Cnidaria</taxon>
        <taxon>Anthozoa</taxon>
        <taxon>Hexacorallia</taxon>
        <taxon>Scleractinia</taxon>
        <taxon>Fungiina</taxon>
        <taxon>Poritidae</taxon>
        <taxon>Porites</taxon>
    </lineage>
</organism>
<proteinExistence type="predicted"/>
<dbReference type="PANTHER" id="PTHR46791:SF5">
    <property type="entry name" value="CLR5 DOMAIN-CONTAINING PROTEIN-RELATED"/>
    <property type="match status" value="1"/>
</dbReference>
<reference evidence="2 3" key="1">
    <citation type="submission" date="2022-05" db="EMBL/GenBank/DDBJ databases">
        <authorList>
            <consortium name="Genoscope - CEA"/>
            <person name="William W."/>
        </authorList>
    </citation>
    <scope>NUCLEOTIDE SEQUENCE [LARGE SCALE GENOMIC DNA]</scope>
</reference>
<comment type="caution">
    <text evidence="2">The sequence shown here is derived from an EMBL/GenBank/DDBJ whole genome shotgun (WGS) entry which is preliminary data.</text>
</comment>
<protein>
    <recommendedName>
        <fullName evidence="1">Integrase core domain-containing protein</fullName>
    </recommendedName>
</protein>
<accession>A0ABN8P926</accession>
<dbReference type="Pfam" id="PF24764">
    <property type="entry name" value="rva_4"/>
    <property type="match status" value="2"/>
</dbReference>
<feature type="domain" description="Integrase core" evidence="1">
    <location>
        <begin position="232"/>
        <end position="382"/>
    </location>
</feature>
<dbReference type="Proteomes" id="UP001159405">
    <property type="component" value="Unassembled WGS sequence"/>
</dbReference>
<gene>
    <name evidence="2" type="ORF">PLOB_00037721</name>
</gene>
<dbReference type="PANTHER" id="PTHR46791">
    <property type="entry name" value="EXPRESSED PROTEIN"/>
    <property type="match status" value="1"/>
</dbReference>
<sequence length="480" mass="55357">MAFRWLPNIADFFFSLARLIEDSERQLSSASYDSLEFLVRRLDEYERTLATLTSRFCETYDLSYLCNRVAFLRSHFQRSLDCDDNSVVVSTPGNIRPLQIEYCNRPGRPRLAITQGQLEALQRDSGFRWSDVARILCVSARTLRRRRHELGMLVEGRQFSELTDTQLDDLIRQALQVTPAAGLRMVQGYLRQLTSALRNARRIIRRVYNVPSPNSLWHIDGNHKLIQPYRIASTNNRPATLLNYFHEAVSRYNLPSRVRCDLGMQNYEVGRYMLQTRGLNRGSIITGTSVHNQRIERLWRDVNRIVVSRFLNIFLYLEGNNVFNPCNEVHLFCLHLVYLDLINGALNEFCSEWNNHPVTTETNFSPQQLWVRGIVMQRNNSSSTAVQDVIDPSNYGVDNDGPVPAQEDYRVSVPQSPISLSTVQLQYLRNVILPSRDDSDNGITSYLTSLDITSVTVHEVYVNHVHTLGFGNLWQYSWPS</sequence>
<dbReference type="InterPro" id="IPR058913">
    <property type="entry name" value="Integrase_dom_put"/>
</dbReference>
<keyword evidence="3" id="KW-1185">Reference proteome</keyword>
<name>A0ABN8P926_9CNID</name>
<evidence type="ECO:0000313" key="2">
    <source>
        <dbReference type="EMBL" id="CAH3135024.1"/>
    </source>
</evidence>
<feature type="domain" description="Integrase core" evidence="1">
    <location>
        <begin position="207"/>
        <end position="227"/>
    </location>
</feature>
<dbReference type="EMBL" id="CALNXK010000055">
    <property type="protein sequence ID" value="CAH3135024.1"/>
    <property type="molecule type" value="Genomic_DNA"/>
</dbReference>
<evidence type="ECO:0000313" key="3">
    <source>
        <dbReference type="Proteomes" id="UP001159405"/>
    </source>
</evidence>
<evidence type="ECO:0000259" key="1">
    <source>
        <dbReference type="Pfam" id="PF24764"/>
    </source>
</evidence>